<reference evidence="8 9" key="1">
    <citation type="submission" date="2019-03" db="EMBL/GenBank/DDBJ databases">
        <title>Genomic Encyclopedia of Type Strains, Phase IV (KMG-IV): sequencing the most valuable type-strain genomes for metagenomic binning, comparative biology and taxonomic classification.</title>
        <authorList>
            <person name="Goeker M."/>
        </authorList>
    </citation>
    <scope>NUCLEOTIDE SEQUENCE [LARGE SCALE GENOMIC DNA]</scope>
    <source>
        <strain evidence="8 9">DSM 20467</strain>
    </source>
</reference>
<dbReference type="InterPro" id="IPR040523">
    <property type="entry name" value="AsnC_trans_reg2"/>
</dbReference>
<dbReference type="SUPFAM" id="SSF54909">
    <property type="entry name" value="Dimeric alpha+beta barrel"/>
    <property type="match status" value="1"/>
</dbReference>
<keyword evidence="8" id="KW-0238">DNA-binding</keyword>
<proteinExistence type="inferred from homology"/>
<organism evidence="8 9">
    <name type="scientific">Pectinatus cerevisiiphilus</name>
    <dbReference type="NCBI Taxonomy" id="86956"/>
    <lineage>
        <taxon>Bacteria</taxon>
        <taxon>Bacillati</taxon>
        <taxon>Bacillota</taxon>
        <taxon>Negativicutes</taxon>
        <taxon>Selenomonadales</taxon>
        <taxon>Selenomonadaceae</taxon>
        <taxon>Pectinatus</taxon>
    </lineage>
</organism>
<comment type="pathway">
    <text evidence="2">Porphyrin-containing compound metabolism.</text>
</comment>
<dbReference type="GO" id="GO:0003677">
    <property type="term" value="F:DNA binding"/>
    <property type="evidence" value="ECO:0007669"/>
    <property type="project" value="UniProtKB-KW"/>
</dbReference>
<evidence type="ECO:0000259" key="7">
    <source>
        <dbReference type="Pfam" id="PF22451"/>
    </source>
</evidence>
<evidence type="ECO:0000256" key="2">
    <source>
        <dbReference type="ARBA" id="ARBA00023444"/>
    </source>
</evidence>
<dbReference type="InterPro" id="IPR036390">
    <property type="entry name" value="WH_DNA-bd_sf"/>
</dbReference>
<feature type="domain" description="Siroheme decarboxylase AsnC-like ligand binding" evidence="6">
    <location>
        <begin position="62"/>
        <end position="142"/>
    </location>
</feature>
<dbReference type="Gene3D" id="1.10.10.10">
    <property type="entry name" value="Winged helix-like DNA-binding domain superfamily/Winged helix DNA-binding domain"/>
    <property type="match status" value="1"/>
</dbReference>
<dbReference type="InterPro" id="IPR011008">
    <property type="entry name" value="Dimeric_a/b-barrel"/>
</dbReference>
<dbReference type="RefSeq" id="WP_132551115.1">
    <property type="nucleotide sequence ID" value="NZ_SMAA01000018.1"/>
</dbReference>
<dbReference type="OrthoDB" id="9806536at2"/>
<evidence type="ECO:0000313" key="9">
    <source>
        <dbReference type="Proteomes" id="UP000295188"/>
    </source>
</evidence>
<dbReference type="Pfam" id="PF22451">
    <property type="entry name" value="NirdL-like_HTH"/>
    <property type="match status" value="1"/>
</dbReference>
<dbReference type="Pfam" id="PF17805">
    <property type="entry name" value="AsnC_trans_reg2"/>
    <property type="match status" value="1"/>
</dbReference>
<dbReference type="AlphaFoldDB" id="A0A4V2URC7"/>
<dbReference type="InterPro" id="IPR036388">
    <property type="entry name" value="WH-like_DNA-bd_sf"/>
</dbReference>
<comment type="caution">
    <text evidence="8">The sequence shown here is derived from an EMBL/GenBank/DDBJ whole genome shotgun (WGS) entry which is preliminary data.</text>
</comment>
<gene>
    <name evidence="8" type="ORF">EDC37_11837</name>
</gene>
<evidence type="ECO:0000256" key="3">
    <source>
        <dbReference type="ARBA" id="ARBA00023457"/>
    </source>
</evidence>
<keyword evidence="9" id="KW-1185">Reference proteome</keyword>
<evidence type="ECO:0000259" key="6">
    <source>
        <dbReference type="Pfam" id="PF17805"/>
    </source>
</evidence>
<accession>A0A4V2URC7</accession>
<dbReference type="SUPFAM" id="SSF46785">
    <property type="entry name" value="Winged helix' DNA-binding domain"/>
    <property type="match status" value="1"/>
</dbReference>
<evidence type="ECO:0000313" key="8">
    <source>
        <dbReference type="EMBL" id="TCS77162.1"/>
    </source>
</evidence>
<dbReference type="InterPro" id="IPR019888">
    <property type="entry name" value="Tscrpt_reg_AsnC-like"/>
</dbReference>
<feature type="domain" description="Siroheme decarboxylase NirL-like HTH" evidence="7">
    <location>
        <begin position="6"/>
        <end position="52"/>
    </location>
</feature>
<dbReference type="EC" id="4.1.1.111" evidence="4"/>
<keyword evidence="1" id="KW-0456">Lyase</keyword>
<evidence type="ECO:0000256" key="5">
    <source>
        <dbReference type="ARBA" id="ARBA00048470"/>
    </source>
</evidence>
<dbReference type="InterPro" id="IPR053953">
    <property type="entry name" value="NirdL-like_HTH"/>
</dbReference>
<dbReference type="Gene3D" id="3.30.70.3460">
    <property type="match status" value="1"/>
</dbReference>
<dbReference type="Proteomes" id="UP000295188">
    <property type="component" value="Unassembled WGS sequence"/>
</dbReference>
<dbReference type="PANTHER" id="PTHR43413">
    <property type="entry name" value="TRANSCRIPTIONAL REGULATOR, ASNC FAMILY"/>
    <property type="match status" value="1"/>
</dbReference>
<comment type="similarity">
    <text evidence="3">Belongs to the Ahb/Nir family.</text>
</comment>
<evidence type="ECO:0000256" key="4">
    <source>
        <dbReference type="ARBA" id="ARBA00023471"/>
    </source>
</evidence>
<evidence type="ECO:0000256" key="1">
    <source>
        <dbReference type="ARBA" id="ARBA00023239"/>
    </source>
</evidence>
<dbReference type="EMBL" id="SMAA01000018">
    <property type="protein sequence ID" value="TCS77162.1"/>
    <property type="molecule type" value="Genomic_DNA"/>
</dbReference>
<name>A0A4V2URC7_9FIRM</name>
<dbReference type="InterPro" id="IPR050684">
    <property type="entry name" value="HTH-Siroheme_Decarb"/>
</dbReference>
<protein>
    <recommendedName>
        <fullName evidence="4">siroheme decarboxylase</fullName>
        <ecNumber evidence="4">4.1.1.111</ecNumber>
    </recommendedName>
</protein>
<sequence>MLSLSDKKILNAIQTNLPLTPHPFAELGKLAGLSEQEVIKRLNELRDEGYIRRIGPFFDSDKLGYVGTLVALKVKEGYMEKVAAVINTYEGATHNYERKGKYNLWFTLLTQNVAQRAKILDDVRALPGVEAVMSLVSRKKYKVNVKFNLK</sequence>
<dbReference type="SMART" id="SM00344">
    <property type="entry name" value="HTH_ASNC"/>
    <property type="match status" value="1"/>
</dbReference>
<comment type="catalytic activity">
    <reaction evidence="5">
        <text>siroheme + 2 H(+) = 12,18-didecarboxysiroheme + 2 CO2</text>
        <dbReference type="Rhea" id="RHEA:19093"/>
        <dbReference type="ChEBI" id="CHEBI:15378"/>
        <dbReference type="ChEBI" id="CHEBI:16526"/>
        <dbReference type="ChEBI" id="CHEBI:60052"/>
        <dbReference type="ChEBI" id="CHEBI:140497"/>
        <dbReference type="EC" id="4.1.1.111"/>
    </reaction>
</comment>
<dbReference type="GO" id="GO:0016829">
    <property type="term" value="F:lyase activity"/>
    <property type="evidence" value="ECO:0007669"/>
    <property type="project" value="UniProtKB-KW"/>
</dbReference>
<dbReference type="PANTHER" id="PTHR43413:SF1">
    <property type="entry name" value="SIROHEME DECARBOXYLASE NIRL SUBUNIT"/>
    <property type="match status" value="1"/>
</dbReference>